<evidence type="ECO:0000313" key="1">
    <source>
        <dbReference type="EMBL" id="KAF7278734.1"/>
    </source>
</evidence>
<name>A0A834IF98_RHYFE</name>
<comment type="caution">
    <text evidence="1">The sequence shown here is derived from an EMBL/GenBank/DDBJ whole genome shotgun (WGS) entry which is preliminary data.</text>
</comment>
<evidence type="ECO:0000313" key="2">
    <source>
        <dbReference type="Proteomes" id="UP000625711"/>
    </source>
</evidence>
<dbReference type="AlphaFoldDB" id="A0A834IF98"/>
<reference evidence="1" key="1">
    <citation type="submission" date="2020-08" db="EMBL/GenBank/DDBJ databases">
        <title>Genome sequencing and assembly of the red palm weevil Rhynchophorus ferrugineus.</title>
        <authorList>
            <person name="Dias G.B."/>
            <person name="Bergman C.M."/>
            <person name="Manee M."/>
        </authorList>
    </citation>
    <scope>NUCLEOTIDE SEQUENCE</scope>
    <source>
        <strain evidence="1">AA-2017</strain>
        <tissue evidence="1">Whole larva</tissue>
    </source>
</reference>
<dbReference type="Proteomes" id="UP000625711">
    <property type="component" value="Unassembled WGS sequence"/>
</dbReference>
<organism evidence="1 2">
    <name type="scientific">Rhynchophorus ferrugineus</name>
    <name type="common">Red palm weevil</name>
    <name type="synonym">Curculio ferrugineus</name>
    <dbReference type="NCBI Taxonomy" id="354439"/>
    <lineage>
        <taxon>Eukaryota</taxon>
        <taxon>Metazoa</taxon>
        <taxon>Ecdysozoa</taxon>
        <taxon>Arthropoda</taxon>
        <taxon>Hexapoda</taxon>
        <taxon>Insecta</taxon>
        <taxon>Pterygota</taxon>
        <taxon>Neoptera</taxon>
        <taxon>Endopterygota</taxon>
        <taxon>Coleoptera</taxon>
        <taxon>Polyphaga</taxon>
        <taxon>Cucujiformia</taxon>
        <taxon>Curculionidae</taxon>
        <taxon>Dryophthorinae</taxon>
        <taxon>Rhynchophorus</taxon>
    </lineage>
</organism>
<protein>
    <submittedName>
        <fullName evidence="1">Uncharacterized protein</fullName>
    </submittedName>
</protein>
<dbReference type="EMBL" id="JAACXV010000389">
    <property type="protein sequence ID" value="KAF7278734.1"/>
    <property type="molecule type" value="Genomic_DNA"/>
</dbReference>
<proteinExistence type="predicted"/>
<gene>
    <name evidence="1" type="ORF">GWI33_008042</name>
</gene>
<keyword evidence="2" id="KW-1185">Reference proteome</keyword>
<accession>A0A834IF98</accession>
<sequence>MYACKAYFDYDGDDGNVRERGLFFGPRFRATGQTASAMSTEPTVGGTVASLLTAERQRRIRLLESDASRVPNATCDSIELANWWDGALCFF</sequence>